<sequence>MKTRLFIFAILTVCVSLGAAAQDHIYSQFYNAPNYLNPALNGQFEGDLRLNMIYRNQWSSLPGPLNYYTFSADLNLPALNGGIGLMFSKSSEGTAYLNKMNLSGIYSYSVEFGNSTLSFGLQAGFTNRRIDADKLVFLDQLNSGGIIPGGVSGASPVEFNNKMFFDAGTGINLVKGNFMIGLAGQHLNKPNETLTGATSILPMRFNGYMSYKFEIDNGYDDNLPSVIPSVVLYRQAGITSFSAGMQYKHRNVNVGVWYRGDGKQQDALVISFIFDVFTGGSNDKVRFGASHDATTSKLPYTKTSGTTEGALSYETTFQDHRGDARNTMGNKRCYDFY</sequence>
<proteinExistence type="predicted"/>
<name>A0A1S9PH95_9SPHI</name>
<dbReference type="AlphaFoldDB" id="A0A1S9PH95"/>
<dbReference type="InterPro" id="IPR019861">
    <property type="entry name" value="PorP/SprF_Bacteroidetes"/>
</dbReference>
<keyword evidence="1" id="KW-0732">Signal</keyword>
<evidence type="ECO:0000313" key="3">
    <source>
        <dbReference type="Proteomes" id="UP000189739"/>
    </source>
</evidence>
<feature type="chain" id="PRO_5013024008" description="Type IX secretion system membrane protein PorP/SprF" evidence="1">
    <location>
        <begin position="22"/>
        <end position="337"/>
    </location>
</feature>
<evidence type="ECO:0000313" key="2">
    <source>
        <dbReference type="EMBL" id="OOQ60334.1"/>
    </source>
</evidence>
<dbReference type="RefSeq" id="WP_078347612.1">
    <property type="nucleotide sequence ID" value="NZ_MBTF01000007.1"/>
</dbReference>
<keyword evidence="3" id="KW-1185">Reference proteome</keyword>
<dbReference type="EMBL" id="MBTF01000007">
    <property type="protein sequence ID" value="OOQ60334.1"/>
    <property type="molecule type" value="Genomic_DNA"/>
</dbReference>
<dbReference type="Pfam" id="PF11751">
    <property type="entry name" value="PorP_SprF"/>
    <property type="match status" value="1"/>
</dbReference>
<comment type="caution">
    <text evidence="2">The sequence shown here is derived from an EMBL/GenBank/DDBJ whole genome shotgun (WGS) entry which is preliminary data.</text>
</comment>
<accession>A0A1S9PH95</accession>
<reference evidence="2 3" key="1">
    <citation type="submission" date="2016-07" db="EMBL/GenBank/DDBJ databases">
        <title>Genomic analysis of zinc-resistant bacterium Mucilaginibacter pedocola TBZ30.</title>
        <authorList>
            <person name="Huang J."/>
            <person name="Tang J."/>
        </authorList>
    </citation>
    <scope>NUCLEOTIDE SEQUENCE [LARGE SCALE GENOMIC DNA]</scope>
    <source>
        <strain evidence="2 3">TBZ30</strain>
    </source>
</reference>
<feature type="signal peptide" evidence="1">
    <location>
        <begin position="1"/>
        <end position="21"/>
    </location>
</feature>
<evidence type="ECO:0000256" key="1">
    <source>
        <dbReference type="SAM" id="SignalP"/>
    </source>
</evidence>
<dbReference type="STRING" id="1792845.BC343_25245"/>
<protein>
    <recommendedName>
        <fullName evidence="4">Type IX secretion system membrane protein PorP/SprF</fullName>
    </recommendedName>
</protein>
<dbReference type="OrthoDB" id="1186563at2"/>
<evidence type="ECO:0008006" key="4">
    <source>
        <dbReference type="Google" id="ProtNLM"/>
    </source>
</evidence>
<gene>
    <name evidence="2" type="ORF">BC343_25245</name>
</gene>
<dbReference type="Proteomes" id="UP000189739">
    <property type="component" value="Unassembled WGS sequence"/>
</dbReference>
<organism evidence="2 3">
    <name type="scientific">Mucilaginibacter pedocola</name>
    <dbReference type="NCBI Taxonomy" id="1792845"/>
    <lineage>
        <taxon>Bacteria</taxon>
        <taxon>Pseudomonadati</taxon>
        <taxon>Bacteroidota</taxon>
        <taxon>Sphingobacteriia</taxon>
        <taxon>Sphingobacteriales</taxon>
        <taxon>Sphingobacteriaceae</taxon>
        <taxon>Mucilaginibacter</taxon>
    </lineage>
</organism>
<dbReference type="NCBIfam" id="TIGR03519">
    <property type="entry name" value="T9SS_PorP_fam"/>
    <property type="match status" value="1"/>
</dbReference>